<gene>
    <name evidence="4" type="ORF">ACFPIJ_56350</name>
</gene>
<dbReference type="Gene3D" id="1.25.40.10">
    <property type="entry name" value="Tetratricopeptide repeat domain"/>
    <property type="match status" value="1"/>
</dbReference>
<comment type="caution">
    <text evidence="4">The sequence shown here is derived from an EMBL/GenBank/DDBJ whole genome shotgun (WGS) entry which is preliminary data.</text>
</comment>
<dbReference type="EMBL" id="JBHSIU010000114">
    <property type="protein sequence ID" value="MFC5007167.1"/>
    <property type="molecule type" value="Genomic_DNA"/>
</dbReference>
<dbReference type="Pfam" id="PF00196">
    <property type="entry name" value="GerE"/>
    <property type="match status" value="1"/>
</dbReference>
<dbReference type="InterPro" id="IPR027417">
    <property type="entry name" value="P-loop_NTPase"/>
</dbReference>
<keyword evidence="2" id="KW-0067">ATP-binding</keyword>
<dbReference type="SUPFAM" id="SSF52540">
    <property type="entry name" value="P-loop containing nucleoside triphosphate hydrolases"/>
    <property type="match status" value="1"/>
</dbReference>
<dbReference type="SMART" id="SM00421">
    <property type="entry name" value="HTH_LUXR"/>
    <property type="match status" value="1"/>
</dbReference>
<dbReference type="InterPro" id="IPR000792">
    <property type="entry name" value="Tscrpt_reg_LuxR_C"/>
</dbReference>
<evidence type="ECO:0000256" key="1">
    <source>
        <dbReference type="ARBA" id="ARBA00022741"/>
    </source>
</evidence>
<dbReference type="SUPFAM" id="SSF46894">
    <property type="entry name" value="C-terminal effector domain of the bipartite response regulators"/>
    <property type="match status" value="1"/>
</dbReference>
<feature type="domain" description="HTH luxR-type" evidence="3">
    <location>
        <begin position="791"/>
        <end position="856"/>
    </location>
</feature>
<dbReference type="PROSITE" id="PS50043">
    <property type="entry name" value="HTH_LUXR_2"/>
    <property type="match status" value="1"/>
</dbReference>
<accession>A0ABV9WEL8</accession>
<name>A0ABV9WEL8_9ACTN</name>
<proteinExistence type="predicted"/>
<dbReference type="PANTHER" id="PTHR16305">
    <property type="entry name" value="TESTICULAR SOLUBLE ADENYLYL CYCLASE"/>
    <property type="match status" value="1"/>
</dbReference>
<dbReference type="Gene3D" id="1.10.10.10">
    <property type="entry name" value="Winged helix-like DNA-binding domain superfamily/Winged helix DNA-binding domain"/>
    <property type="match status" value="1"/>
</dbReference>
<dbReference type="Gene3D" id="3.40.50.300">
    <property type="entry name" value="P-loop containing nucleotide triphosphate hydrolases"/>
    <property type="match status" value="1"/>
</dbReference>
<sequence length="862" mass="91782">MQLLERDAALASLGEYAQQARAGQGCLVLVAGEAGVGKSTLVEVLAERLADARWAWGLCDGLFTPRPLGPLFDIAAELGGELLELSRSGGSREELFGALLRQLGGSGTLHVVVIEDLHWADEATIDLVRFLARRVRNVPVLLVVTYRDDSLAPGHPLRIALGDLGRQRSTRRIGLAPLSADAVAVLAGDHGLEPVELHRLTGGNPYFVSEVVRAGKAGAAGVPASARDAVLARAAELSGDTRAVLDAAALIGTRIEPRLLAAATGGPATALDELVDSGLLVGDGPGLRFRHELGRLAVEQAVPAHRTGLIHTRILAALQDLGSDDDAGMAHHAEAAGDTRAALHHAVRAARRAAGFKSHREAAAQYQRAVRCDPDDPQLYDALGVELSFVDSWAGVAEAADRARTLWRAAGDPLREGAALRLHSAAMVSLCRGREAISDAEAAIAVLEPLGPGVELARAYAHLAKQRLLADRNAEAVELAGRSQDIAESLGLVDVLSDTMNTEAVARRMLGQDWTGLIRRALDIAVANRLDGQAGRAYTNLYGMLCRERRYVEADPVYQEAIAYCDEFDVDTFGTCLRGERANSLSRMGRWDDALALCREVLTRVEEASPINRIYVLYCVATVRARRDEDGVWAALDEAAASADGCGEPQWIVKSRIGRAEASWLAGKVQDARIEAELADDAVGDADGWLRGWVAVWLRRTGSDRPARGELAEPFRLEIDGDWAGAAAAWLDLSCPYDAALALLGAADEQSLRRAVGMLGDLGATAAVRVARQLMRDHGIRSVPTGPQTATRADPHGLTRREQEVLHLICAGNTNAEIAANLVLSVKTVDHHVSAVLSKLGVSTRAKAIRKVQGSAAAVPGF</sequence>
<dbReference type="PANTHER" id="PTHR16305:SF35">
    <property type="entry name" value="TRANSCRIPTIONAL ACTIVATOR DOMAIN"/>
    <property type="match status" value="1"/>
</dbReference>
<protein>
    <submittedName>
        <fullName evidence="4">Helix-turn-helix transcriptional regulator</fullName>
    </submittedName>
</protein>
<dbReference type="InterPro" id="IPR036388">
    <property type="entry name" value="WH-like_DNA-bd_sf"/>
</dbReference>
<evidence type="ECO:0000313" key="5">
    <source>
        <dbReference type="Proteomes" id="UP001595912"/>
    </source>
</evidence>
<dbReference type="PRINTS" id="PR00038">
    <property type="entry name" value="HTHLUXR"/>
</dbReference>
<evidence type="ECO:0000313" key="4">
    <source>
        <dbReference type="EMBL" id="MFC5007167.1"/>
    </source>
</evidence>
<dbReference type="InterPro" id="IPR016032">
    <property type="entry name" value="Sig_transdc_resp-reg_C-effctor"/>
</dbReference>
<dbReference type="Proteomes" id="UP001595912">
    <property type="component" value="Unassembled WGS sequence"/>
</dbReference>
<organism evidence="4 5">
    <name type="scientific">Dactylosporangium cerinum</name>
    <dbReference type="NCBI Taxonomy" id="1434730"/>
    <lineage>
        <taxon>Bacteria</taxon>
        <taxon>Bacillati</taxon>
        <taxon>Actinomycetota</taxon>
        <taxon>Actinomycetes</taxon>
        <taxon>Micromonosporales</taxon>
        <taxon>Micromonosporaceae</taxon>
        <taxon>Dactylosporangium</taxon>
    </lineage>
</organism>
<dbReference type="RefSeq" id="WP_380127817.1">
    <property type="nucleotide sequence ID" value="NZ_JBHSIU010000114.1"/>
</dbReference>
<dbReference type="SUPFAM" id="SSF48452">
    <property type="entry name" value="TPR-like"/>
    <property type="match status" value="1"/>
</dbReference>
<keyword evidence="5" id="KW-1185">Reference proteome</keyword>
<evidence type="ECO:0000259" key="3">
    <source>
        <dbReference type="PROSITE" id="PS50043"/>
    </source>
</evidence>
<dbReference type="InterPro" id="IPR011990">
    <property type="entry name" value="TPR-like_helical_dom_sf"/>
</dbReference>
<keyword evidence="1" id="KW-0547">Nucleotide-binding</keyword>
<reference evidence="5" key="1">
    <citation type="journal article" date="2019" name="Int. J. Syst. Evol. Microbiol.">
        <title>The Global Catalogue of Microorganisms (GCM) 10K type strain sequencing project: providing services to taxonomists for standard genome sequencing and annotation.</title>
        <authorList>
            <consortium name="The Broad Institute Genomics Platform"/>
            <consortium name="The Broad Institute Genome Sequencing Center for Infectious Disease"/>
            <person name="Wu L."/>
            <person name="Ma J."/>
        </authorList>
    </citation>
    <scope>NUCLEOTIDE SEQUENCE [LARGE SCALE GENOMIC DNA]</scope>
    <source>
        <strain evidence="5">CGMCC 4.7152</strain>
    </source>
</reference>
<evidence type="ECO:0000256" key="2">
    <source>
        <dbReference type="ARBA" id="ARBA00022840"/>
    </source>
</evidence>
<dbReference type="CDD" id="cd06170">
    <property type="entry name" value="LuxR_C_like"/>
    <property type="match status" value="1"/>
</dbReference>
<dbReference type="PROSITE" id="PS00622">
    <property type="entry name" value="HTH_LUXR_1"/>
    <property type="match status" value="1"/>
</dbReference>
<dbReference type="Pfam" id="PF13191">
    <property type="entry name" value="AAA_16"/>
    <property type="match status" value="1"/>
</dbReference>
<dbReference type="InterPro" id="IPR041664">
    <property type="entry name" value="AAA_16"/>
</dbReference>